<organism evidence="1 2">
    <name type="scientific">Parthenolecanium corni</name>
    <dbReference type="NCBI Taxonomy" id="536013"/>
    <lineage>
        <taxon>Eukaryota</taxon>
        <taxon>Metazoa</taxon>
        <taxon>Ecdysozoa</taxon>
        <taxon>Arthropoda</taxon>
        <taxon>Hexapoda</taxon>
        <taxon>Insecta</taxon>
        <taxon>Pterygota</taxon>
        <taxon>Neoptera</taxon>
        <taxon>Paraneoptera</taxon>
        <taxon>Hemiptera</taxon>
        <taxon>Sternorrhyncha</taxon>
        <taxon>Coccoidea</taxon>
        <taxon>Coccidae</taxon>
        <taxon>Parthenolecanium</taxon>
    </lineage>
</organism>
<dbReference type="EMBL" id="JBBCAQ010000010">
    <property type="protein sequence ID" value="KAK7601510.1"/>
    <property type="molecule type" value="Genomic_DNA"/>
</dbReference>
<name>A0AAN9TRM9_9HEMI</name>
<proteinExistence type="predicted"/>
<evidence type="ECO:0000313" key="1">
    <source>
        <dbReference type="EMBL" id="KAK7601510.1"/>
    </source>
</evidence>
<comment type="caution">
    <text evidence="1">The sequence shown here is derived from an EMBL/GenBank/DDBJ whole genome shotgun (WGS) entry which is preliminary data.</text>
</comment>
<evidence type="ECO:0000313" key="2">
    <source>
        <dbReference type="Proteomes" id="UP001367676"/>
    </source>
</evidence>
<sequence>MNNEDHNDDHNGDAECEDEMKASSFQGMLDYSTNHRNEKMLRCDHTYVYPSSNICLAPYSTENLCGLPKFIDIDREPRVLICGP</sequence>
<dbReference type="Proteomes" id="UP001367676">
    <property type="component" value="Unassembled WGS sequence"/>
</dbReference>
<dbReference type="AlphaFoldDB" id="A0AAN9TRM9"/>
<accession>A0AAN9TRM9</accession>
<gene>
    <name evidence="1" type="ORF">V9T40_008951</name>
</gene>
<keyword evidence="2" id="KW-1185">Reference proteome</keyword>
<protein>
    <submittedName>
        <fullName evidence="1">Uncharacterized protein</fullName>
    </submittedName>
</protein>
<reference evidence="1 2" key="1">
    <citation type="submission" date="2024-03" db="EMBL/GenBank/DDBJ databases">
        <title>Adaptation during the transition from Ophiocordyceps entomopathogen to insect associate is accompanied by gene loss and intensified selection.</title>
        <authorList>
            <person name="Ward C.M."/>
            <person name="Onetto C.A."/>
            <person name="Borneman A.R."/>
        </authorList>
    </citation>
    <scope>NUCLEOTIDE SEQUENCE [LARGE SCALE GENOMIC DNA]</scope>
    <source>
        <strain evidence="1">AWRI1</strain>
        <tissue evidence="1">Single Adult Female</tissue>
    </source>
</reference>